<proteinExistence type="predicted"/>
<accession>A0A916EGD1</accession>
<dbReference type="InterPro" id="IPR058524">
    <property type="entry name" value="DUF8211"/>
</dbReference>
<dbReference type="OrthoDB" id="2321089at2759"/>
<organism evidence="2 3">
    <name type="scientific">Rhizophagus irregularis</name>
    <dbReference type="NCBI Taxonomy" id="588596"/>
    <lineage>
        <taxon>Eukaryota</taxon>
        <taxon>Fungi</taxon>
        <taxon>Fungi incertae sedis</taxon>
        <taxon>Mucoromycota</taxon>
        <taxon>Glomeromycotina</taxon>
        <taxon>Glomeromycetes</taxon>
        <taxon>Glomerales</taxon>
        <taxon>Glomeraceae</taxon>
        <taxon>Rhizophagus</taxon>
    </lineage>
</organism>
<dbReference type="AlphaFoldDB" id="A0A916EGD1"/>
<evidence type="ECO:0000259" key="1">
    <source>
        <dbReference type="Pfam" id="PF26638"/>
    </source>
</evidence>
<comment type="caution">
    <text evidence="2">The sequence shown here is derived from an EMBL/GenBank/DDBJ whole genome shotgun (WGS) entry which is preliminary data.</text>
</comment>
<evidence type="ECO:0000313" key="2">
    <source>
        <dbReference type="EMBL" id="CAB5389240.1"/>
    </source>
</evidence>
<name>A0A916EGD1_9GLOM</name>
<evidence type="ECO:0000313" key="3">
    <source>
        <dbReference type="Proteomes" id="UP000684084"/>
    </source>
</evidence>
<reference evidence="2" key="1">
    <citation type="submission" date="2020-05" db="EMBL/GenBank/DDBJ databases">
        <authorList>
            <person name="Rincon C."/>
            <person name="Sanders R I."/>
            <person name="Robbins C."/>
            <person name="Chaturvedi A."/>
        </authorList>
    </citation>
    <scope>NUCLEOTIDE SEQUENCE</scope>
    <source>
        <strain evidence="2">CHB12</strain>
    </source>
</reference>
<dbReference type="VEuPathDB" id="FungiDB:RhiirFUN_025963"/>
<gene>
    <name evidence="2" type="ORF">CHRIB12_LOCUS20974</name>
</gene>
<protein>
    <recommendedName>
        <fullName evidence="1">DUF8211 domain-containing protein</fullName>
    </recommendedName>
</protein>
<dbReference type="Proteomes" id="UP000684084">
    <property type="component" value="Unassembled WGS sequence"/>
</dbReference>
<dbReference type="EMBL" id="CAGKOT010000064">
    <property type="protein sequence ID" value="CAB5389240.1"/>
    <property type="molecule type" value="Genomic_DNA"/>
</dbReference>
<feature type="domain" description="DUF8211" evidence="1">
    <location>
        <begin position="1"/>
        <end position="91"/>
    </location>
</feature>
<dbReference type="Pfam" id="PF26638">
    <property type="entry name" value="DUF8211"/>
    <property type="match status" value="1"/>
</dbReference>
<sequence length="383" mass="45009">MYTKRLFNFKFIPSPNLKTKKKQQKRFDRTCNRVFNTRYNSACISFEEKLKVTRKNHFIFHKYQTIHKTLSHLTYSKKSVIPDANAYPFNIPFYEPIGGPPVPKEDLLLDEPKLVFSSVFKVDLPTNALRLCLNSSGISMNDFNFNKSTNNLTSNDAITFSPRPAHTMVTTVENYNPFRETLADKFKPFIPRSPIYDEYGRYLPPESGEWLRVVKNSYALRHQPNLVVKLQESLSNRRPKLKPKEIQRQLDKAKRKSTLHTYHGTSAKHLQRRLDTTTHLTTIQTTYHWFMNYATGNCPHRMYLRELKRYQTYLDSPPKNYMLPHLEDIAYNDTSDDTKCLEVHPKKRDTTTNLCDRYLHRDQIKRIRLDTGYPTDSPVSSSI</sequence>